<keyword evidence="3" id="KW-1003">Cell membrane</keyword>
<dbReference type="GO" id="GO:0055085">
    <property type="term" value="P:transmembrane transport"/>
    <property type="evidence" value="ECO:0007669"/>
    <property type="project" value="InterPro"/>
</dbReference>
<feature type="transmembrane region" description="Helical" evidence="7">
    <location>
        <begin position="74"/>
        <end position="96"/>
    </location>
</feature>
<evidence type="ECO:0000256" key="5">
    <source>
        <dbReference type="ARBA" id="ARBA00022989"/>
    </source>
</evidence>
<dbReference type="RefSeq" id="WP_193735165.1">
    <property type="nucleotide sequence ID" value="NZ_CP063304.1"/>
</dbReference>
<evidence type="ECO:0000256" key="6">
    <source>
        <dbReference type="ARBA" id="ARBA00023136"/>
    </source>
</evidence>
<dbReference type="PANTHER" id="PTHR43744:SF8">
    <property type="entry name" value="SN-GLYCEROL-3-PHOSPHATE TRANSPORT SYSTEM PERMEASE PROTEIN UGPE"/>
    <property type="match status" value="1"/>
</dbReference>
<dbReference type="KEGG" id="bliq:INP51_12450"/>
<dbReference type="PANTHER" id="PTHR43744">
    <property type="entry name" value="ABC TRANSPORTER PERMEASE PROTEIN MG189-RELATED-RELATED"/>
    <property type="match status" value="1"/>
</dbReference>
<comment type="subcellular location">
    <subcellularLocation>
        <location evidence="1 7">Cell membrane</location>
        <topology evidence="1 7">Multi-pass membrane protein</topology>
    </subcellularLocation>
</comment>
<evidence type="ECO:0000256" key="7">
    <source>
        <dbReference type="RuleBase" id="RU363032"/>
    </source>
</evidence>
<keyword evidence="5 7" id="KW-1133">Transmembrane helix</keyword>
<dbReference type="PROSITE" id="PS50928">
    <property type="entry name" value="ABC_TM1"/>
    <property type="match status" value="1"/>
</dbReference>
<evidence type="ECO:0000256" key="1">
    <source>
        <dbReference type="ARBA" id="ARBA00004651"/>
    </source>
</evidence>
<evidence type="ECO:0000313" key="9">
    <source>
        <dbReference type="EMBL" id="QOV18803.1"/>
    </source>
</evidence>
<feature type="transmembrane region" description="Helical" evidence="7">
    <location>
        <begin position="105"/>
        <end position="126"/>
    </location>
</feature>
<accession>A0A7M2REN2</accession>
<keyword evidence="10" id="KW-1185">Reference proteome</keyword>
<keyword evidence="4 7" id="KW-0812">Transmembrane</keyword>
<feature type="domain" description="ABC transmembrane type-1" evidence="8">
    <location>
        <begin position="70"/>
        <end position="261"/>
    </location>
</feature>
<sequence length="276" mass="31022">MKKSQRVNIFFSLLFIMVSCFVVLIPLYFTVLNAFKPNAEITESIAALPKNPTLQNFMTAWKRLDYPKVLGNTLIITIFSALGTVILSGMTGYWLARHRNWFTKLCFGLILCGMCVPFQCIMITFAKMIGVLNMGNHFLGVIISNWTFSLPMSIFLVTGAVKVLPLEIEESAIIDGCSAFTLYWRIVFPLTKGTTFTIVSLEVLKYWNNYLMTQFILTKPQKRTIQIAMMSLFNEALFSWDVAVAAVTLSILPLFIFFIAAQKQVLSSVTVGAVKG</sequence>
<feature type="transmembrane region" description="Helical" evidence="7">
    <location>
        <begin position="182"/>
        <end position="201"/>
    </location>
</feature>
<gene>
    <name evidence="9" type="ORF">INP51_12450</name>
</gene>
<keyword evidence="2 7" id="KW-0813">Transport</keyword>
<dbReference type="GO" id="GO:0005886">
    <property type="term" value="C:plasma membrane"/>
    <property type="evidence" value="ECO:0007669"/>
    <property type="project" value="UniProtKB-SubCell"/>
</dbReference>
<feature type="transmembrane region" description="Helical" evidence="7">
    <location>
        <begin position="237"/>
        <end position="260"/>
    </location>
</feature>
<feature type="transmembrane region" description="Helical" evidence="7">
    <location>
        <begin position="138"/>
        <end position="161"/>
    </location>
</feature>
<dbReference type="CDD" id="cd06261">
    <property type="entry name" value="TM_PBP2"/>
    <property type="match status" value="1"/>
</dbReference>
<comment type="similarity">
    <text evidence="7">Belongs to the binding-protein-dependent transport system permease family.</text>
</comment>
<organism evidence="9 10">
    <name type="scientific">Blautia liquoris</name>
    <dbReference type="NCBI Taxonomy" id="2779518"/>
    <lineage>
        <taxon>Bacteria</taxon>
        <taxon>Bacillati</taxon>
        <taxon>Bacillota</taxon>
        <taxon>Clostridia</taxon>
        <taxon>Lachnospirales</taxon>
        <taxon>Lachnospiraceae</taxon>
        <taxon>Blautia</taxon>
    </lineage>
</organism>
<keyword evidence="6 7" id="KW-0472">Membrane</keyword>
<reference evidence="9 10" key="1">
    <citation type="submission" date="2020-10" db="EMBL/GenBank/DDBJ databases">
        <title>Blautia liquoris sp.nov., isolated from the mud in a fermentation cellar used for the production of Chinese strong-flavoured liquor.</title>
        <authorList>
            <person name="Lu L."/>
        </authorList>
    </citation>
    <scope>NUCLEOTIDE SEQUENCE [LARGE SCALE GENOMIC DNA]</scope>
    <source>
        <strain evidence="9 10">LZLJ-3</strain>
    </source>
</reference>
<dbReference type="PROSITE" id="PS51257">
    <property type="entry name" value="PROKAR_LIPOPROTEIN"/>
    <property type="match status" value="1"/>
</dbReference>
<dbReference type="Proteomes" id="UP000593601">
    <property type="component" value="Chromosome"/>
</dbReference>
<proteinExistence type="inferred from homology"/>
<dbReference type="InterPro" id="IPR035906">
    <property type="entry name" value="MetI-like_sf"/>
</dbReference>
<dbReference type="InterPro" id="IPR000515">
    <property type="entry name" value="MetI-like"/>
</dbReference>
<dbReference type="EMBL" id="CP063304">
    <property type="protein sequence ID" value="QOV18803.1"/>
    <property type="molecule type" value="Genomic_DNA"/>
</dbReference>
<dbReference type="Pfam" id="PF00528">
    <property type="entry name" value="BPD_transp_1"/>
    <property type="match status" value="1"/>
</dbReference>
<evidence type="ECO:0000313" key="10">
    <source>
        <dbReference type="Proteomes" id="UP000593601"/>
    </source>
</evidence>
<evidence type="ECO:0000256" key="4">
    <source>
        <dbReference type="ARBA" id="ARBA00022692"/>
    </source>
</evidence>
<dbReference type="Gene3D" id="1.10.3720.10">
    <property type="entry name" value="MetI-like"/>
    <property type="match status" value="1"/>
</dbReference>
<dbReference type="SUPFAM" id="SSF161098">
    <property type="entry name" value="MetI-like"/>
    <property type="match status" value="1"/>
</dbReference>
<protein>
    <submittedName>
        <fullName evidence="9">Carbohydrate ABC transporter permease</fullName>
    </submittedName>
</protein>
<evidence type="ECO:0000256" key="2">
    <source>
        <dbReference type="ARBA" id="ARBA00022448"/>
    </source>
</evidence>
<evidence type="ECO:0000259" key="8">
    <source>
        <dbReference type="PROSITE" id="PS50928"/>
    </source>
</evidence>
<name>A0A7M2REN2_9FIRM</name>
<feature type="transmembrane region" description="Helical" evidence="7">
    <location>
        <begin position="7"/>
        <end position="29"/>
    </location>
</feature>
<dbReference type="AlphaFoldDB" id="A0A7M2REN2"/>
<evidence type="ECO:0000256" key="3">
    <source>
        <dbReference type="ARBA" id="ARBA00022475"/>
    </source>
</evidence>